<evidence type="ECO:0000313" key="3">
    <source>
        <dbReference type="EMBL" id="QQB47505.1"/>
    </source>
</evidence>
<reference evidence="3 4" key="1">
    <citation type="submission" date="2020-12" db="EMBL/GenBank/DDBJ databases">
        <title>FDA dAtabase for Regulatory Grade micrObial Sequences (FDA-ARGOS): Supporting development and validation of Infectious Disease Dx tests.</title>
        <authorList>
            <person name="Sproer C."/>
            <person name="Gronow S."/>
            <person name="Severitt S."/>
            <person name="Schroder I."/>
            <person name="Tallon L."/>
            <person name="Sadzewicz L."/>
            <person name="Zhao X."/>
            <person name="Boylan J."/>
            <person name="Ott S."/>
            <person name="Bowen H."/>
            <person name="Vavikolanu K."/>
            <person name="Mehta A."/>
            <person name="Aluvathingal J."/>
            <person name="Nadendla S."/>
            <person name="Lowell S."/>
            <person name="Myers T."/>
            <person name="Yan Y."/>
            <person name="Sichtig H."/>
        </authorList>
    </citation>
    <scope>NUCLEOTIDE SEQUENCE [LARGE SCALE GENOMIC DNA]</scope>
    <source>
        <strain evidence="3 4">FDAARGOS_1053</strain>
    </source>
</reference>
<keyword evidence="2" id="KW-0732">Signal</keyword>
<name>A0A7T4JW28_9CORY</name>
<feature type="transmembrane region" description="Helical" evidence="1">
    <location>
        <begin position="68"/>
        <end position="95"/>
    </location>
</feature>
<feature type="signal peptide" evidence="2">
    <location>
        <begin position="1"/>
        <end position="25"/>
    </location>
</feature>
<dbReference type="AlphaFoldDB" id="A0A7T4JW28"/>
<evidence type="ECO:0000256" key="2">
    <source>
        <dbReference type="SAM" id="SignalP"/>
    </source>
</evidence>
<keyword evidence="1" id="KW-1133">Transmembrane helix</keyword>
<dbReference type="RefSeq" id="WP_084036770.1">
    <property type="nucleotide sequence ID" value="NZ_CP066007.1"/>
</dbReference>
<evidence type="ECO:0008006" key="5">
    <source>
        <dbReference type="Google" id="ProtNLM"/>
    </source>
</evidence>
<organism evidence="3 4">
    <name type="scientific">Corynebacterium glucuronolyticum</name>
    <dbReference type="NCBI Taxonomy" id="39791"/>
    <lineage>
        <taxon>Bacteria</taxon>
        <taxon>Bacillati</taxon>
        <taxon>Actinomycetota</taxon>
        <taxon>Actinomycetes</taxon>
        <taxon>Mycobacteriales</taxon>
        <taxon>Corynebacteriaceae</taxon>
        <taxon>Corynebacterium</taxon>
    </lineage>
</organism>
<protein>
    <recommendedName>
        <fullName evidence="5">Secreted protein</fullName>
    </recommendedName>
</protein>
<dbReference type="EMBL" id="CP066007">
    <property type="protein sequence ID" value="QQB47505.1"/>
    <property type="molecule type" value="Genomic_DNA"/>
</dbReference>
<accession>A0A7T4JW28</accession>
<keyword evidence="1" id="KW-0472">Membrane</keyword>
<gene>
    <name evidence="3" type="ORF">I6I10_06420</name>
</gene>
<dbReference type="GeneID" id="92760628"/>
<proteinExistence type="predicted"/>
<keyword evidence="1" id="KW-0812">Transmembrane</keyword>
<feature type="chain" id="PRO_5034428196" description="Secreted protein" evidence="2">
    <location>
        <begin position="26"/>
        <end position="97"/>
    </location>
</feature>
<evidence type="ECO:0000313" key="4">
    <source>
        <dbReference type="Proteomes" id="UP000596145"/>
    </source>
</evidence>
<sequence length="97" mass="9744">MKRAAVAIATSTAVAFASLAAPAMAQETINVNPVHPVVERNIPDPTDHNTNDDFLGNKSGLTSELESVIAAIAALMGLAAIAGVATTAAGPIAGFNF</sequence>
<dbReference type="Proteomes" id="UP000596145">
    <property type="component" value="Chromosome"/>
</dbReference>
<evidence type="ECO:0000256" key="1">
    <source>
        <dbReference type="SAM" id="Phobius"/>
    </source>
</evidence>